<keyword evidence="2" id="KW-0472">Membrane</keyword>
<dbReference type="OrthoDB" id="922985at2"/>
<name>A0A7L4ZL38_9FLAO</name>
<accession>A0A7L4ZL38</accession>
<evidence type="ECO:0000256" key="1">
    <source>
        <dbReference type="SAM" id="MobiDB-lite"/>
    </source>
</evidence>
<proteinExistence type="predicted"/>
<evidence type="ECO:0000313" key="4">
    <source>
        <dbReference type="Proteomes" id="UP000464657"/>
    </source>
</evidence>
<keyword evidence="2" id="KW-1133">Transmembrane helix</keyword>
<gene>
    <name evidence="3" type="ORF">IMCC3317_26190</name>
</gene>
<organism evidence="3 4">
    <name type="scientific">Kordia antarctica</name>
    <dbReference type="NCBI Taxonomy" id="1218801"/>
    <lineage>
        <taxon>Bacteria</taxon>
        <taxon>Pseudomonadati</taxon>
        <taxon>Bacteroidota</taxon>
        <taxon>Flavobacteriia</taxon>
        <taxon>Flavobacteriales</taxon>
        <taxon>Flavobacteriaceae</taxon>
        <taxon>Kordia</taxon>
    </lineage>
</organism>
<reference evidence="3 4" key="1">
    <citation type="journal article" date="2013" name="Int. J. Syst. Evol. Microbiol.">
        <title>Kordia antarctica sp. nov., isolated from Antarctic seawater.</title>
        <authorList>
            <person name="Baek K."/>
            <person name="Choi A."/>
            <person name="Kang I."/>
            <person name="Lee K."/>
            <person name="Cho J.C."/>
        </authorList>
    </citation>
    <scope>NUCLEOTIDE SEQUENCE [LARGE SCALE GENOMIC DNA]</scope>
    <source>
        <strain evidence="3 4">IMCC3317</strain>
    </source>
</reference>
<keyword evidence="4" id="KW-1185">Reference proteome</keyword>
<dbReference type="RefSeq" id="WP_160129881.1">
    <property type="nucleotide sequence ID" value="NZ_CP019288.1"/>
</dbReference>
<sequence>MKKIYTYLIVFLCVVSFHSCGKSEGKDVKQENIRVEKNRKLFLDVYDTIAFKSIDLVLVRNYDSLKKPNILGITLDSLKSKINGEGEVDSIIRTYIDSFKAKRDSLLENRPFLSDKRFFEDNSGDIVNSKLIADNIYGNKKLGEDTKRDSLGEILKGEIKLIISKAVSEFQSKTKENETQASSIVNVEDIKNTNVTKIVEDEAETDDGTKNESMLLYIISGILGLSVLLNIFLGWKLSKRKTKKTEVLPVEAPKDEESSENSLGKFDEEEEKEEEQKPISRLEIQNIVATEHKKMLNNLSKYSKACLETVDNLESTKSDVIEIILKRELLEIDHVKRTAAATLDAYEKNVVALLQNCNNKNLATQKINKAVDLANQENFGLAKLHLVPKQEIDLKIELRKNNLIGELPPTITTEELTQKIKKLIHTIKADLSKLIEESLIYYLPFSDANGYFKDNKKSKKKKPDSIIKMHIDPDNQTKATFQFMYEEKNTMKNAILSYDVLLMPICILKSENFNRQGTVVEQIGENGTLQLVDDLWQVEEKLNIKIT</sequence>
<feature type="transmembrane region" description="Helical" evidence="2">
    <location>
        <begin position="214"/>
        <end position="235"/>
    </location>
</feature>
<dbReference type="KEGG" id="kan:IMCC3317_26190"/>
<feature type="region of interest" description="Disordered" evidence="1">
    <location>
        <begin position="246"/>
        <end position="278"/>
    </location>
</feature>
<dbReference type="EMBL" id="CP019288">
    <property type="protein sequence ID" value="QHI37241.1"/>
    <property type="molecule type" value="Genomic_DNA"/>
</dbReference>
<evidence type="ECO:0000313" key="3">
    <source>
        <dbReference type="EMBL" id="QHI37241.1"/>
    </source>
</evidence>
<protein>
    <submittedName>
        <fullName evidence="3">Uncharacterized protein</fullName>
    </submittedName>
</protein>
<dbReference type="Proteomes" id="UP000464657">
    <property type="component" value="Chromosome"/>
</dbReference>
<evidence type="ECO:0000256" key="2">
    <source>
        <dbReference type="SAM" id="Phobius"/>
    </source>
</evidence>
<dbReference type="AlphaFoldDB" id="A0A7L4ZL38"/>
<keyword evidence="2" id="KW-0812">Transmembrane</keyword>